<accession>A0A6J5RYQ6</accession>
<gene>
    <name evidence="2" type="ORF">UFOVP1305_5</name>
    <name evidence="1" type="ORF">UFOVP896_43</name>
</gene>
<name>A0A6J5RYQ6_9CAUD</name>
<organism evidence="2">
    <name type="scientific">uncultured Caudovirales phage</name>
    <dbReference type="NCBI Taxonomy" id="2100421"/>
    <lineage>
        <taxon>Viruses</taxon>
        <taxon>Duplodnaviria</taxon>
        <taxon>Heunggongvirae</taxon>
        <taxon>Uroviricota</taxon>
        <taxon>Caudoviricetes</taxon>
        <taxon>Peduoviridae</taxon>
        <taxon>Maltschvirus</taxon>
        <taxon>Maltschvirus maltsch</taxon>
    </lineage>
</organism>
<protein>
    <submittedName>
        <fullName evidence="2">Uncharacterized protein</fullName>
    </submittedName>
</protein>
<evidence type="ECO:0000313" key="1">
    <source>
        <dbReference type="EMBL" id="CAB4169587.1"/>
    </source>
</evidence>
<evidence type="ECO:0000313" key="2">
    <source>
        <dbReference type="EMBL" id="CAB4197294.1"/>
    </source>
</evidence>
<dbReference type="EMBL" id="LR796844">
    <property type="protein sequence ID" value="CAB4169587.1"/>
    <property type="molecule type" value="Genomic_DNA"/>
</dbReference>
<dbReference type="EMBL" id="LR797254">
    <property type="protein sequence ID" value="CAB4197294.1"/>
    <property type="molecule type" value="Genomic_DNA"/>
</dbReference>
<reference evidence="2" key="1">
    <citation type="submission" date="2020-05" db="EMBL/GenBank/DDBJ databases">
        <authorList>
            <person name="Chiriac C."/>
            <person name="Salcher M."/>
            <person name="Ghai R."/>
            <person name="Kavagutti S V."/>
        </authorList>
    </citation>
    <scope>NUCLEOTIDE SEQUENCE</scope>
</reference>
<sequence length="75" mass="8558">MKFEIGKTYTTGEGRDYVWHFTVVARTKKFITILNDSYRSDEKVRVGVSEWQGVERALPLGSFSMAPVITADRTI</sequence>
<proteinExistence type="predicted"/>